<proteinExistence type="predicted"/>
<evidence type="ECO:0000313" key="1">
    <source>
        <dbReference type="EMBL" id="BBA48599.1"/>
    </source>
</evidence>
<reference evidence="1 2" key="1">
    <citation type="journal article" date="2017" name="Biosci. Biotechnol. Biochem.">
        <title>Identification and characterization of a sulfoglycosidase from Bifidobacterium bifidum implicated in mucin glycan utilization.</title>
        <authorList>
            <person name="Katoh T."/>
            <person name="Maeshibu T."/>
            <person name="Kikkawa K."/>
            <person name="Gotoh A."/>
            <person name="Tomabechi Y."/>
            <person name="Nakamura M."/>
            <person name="Liao W.-H."/>
            <person name="Yamaguchi M."/>
            <person name="Ashida H."/>
            <person name="Yamamoto K."/>
            <person name="Katayama T."/>
        </authorList>
    </citation>
    <scope>NUCLEOTIDE SEQUENCE [LARGE SCALE GENOMIC DNA]</scope>
    <source>
        <strain evidence="1 2">JCM 7004</strain>
    </source>
</reference>
<dbReference type="Proteomes" id="UP000262177">
    <property type="component" value="Chromosome"/>
</dbReference>
<evidence type="ECO:0000313" key="2">
    <source>
        <dbReference type="Proteomes" id="UP000262177"/>
    </source>
</evidence>
<protein>
    <submittedName>
        <fullName evidence="1">Uncharacterized protein</fullName>
    </submittedName>
</protein>
<accession>A0A286TEC5</accession>
<dbReference type="EMBL" id="AP018131">
    <property type="protein sequence ID" value="BBA48599.1"/>
    <property type="molecule type" value="Genomic_DNA"/>
</dbReference>
<gene>
    <name evidence="1" type="ORF">BBJK_02373</name>
</gene>
<dbReference type="AlphaFoldDB" id="A0A286TEC5"/>
<sequence length="39" mass="4749">MILQGKYLFLNYSPRRLHWRGHQDYGVIVLAMCFHTNRL</sequence>
<name>A0A286TEC5_BIFBI</name>
<organism evidence="1 2">
    <name type="scientific">Bifidobacterium bifidum LMG 13195</name>
    <dbReference type="NCBI Taxonomy" id="1207542"/>
    <lineage>
        <taxon>Bacteria</taxon>
        <taxon>Bacillati</taxon>
        <taxon>Actinomycetota</taxon>
        <taxon>Actinomycetes</taxon>
        <taxon>Bifidobacteriales</taxon>
        <taxon>Bifidobacteriaceae</taxon>
        <taxon>Bifidobacterium</taxon>
    </lineage>
</organism>